<evidence type="ECO:0000256" key="5">
    <source>
        <dbReference type="SAM" id="MobiDB-lite"/>
    </source>
</evidence>
<dbReference type="Proteomes" id="UP000284842">
    <property type="component" value="Unassembled WGS sequence"/>
</dbReference>
<dbReference type="Pfam" id="PF00150">
    <property type="entry name" value="Cellulase"/>
    <property type="match status" value="1"/>
</dbReference>
<organism evidence="8 9">
    <name type="scientific">Panaeolus cyanescens</name>
    <dbReference type="NCBI Taxonomy" id="181874"/>
    <lineage>
        <taxon>Eukaryota</taxon>
        <taxon>Fungi</taxon>
        <taxon>Dikarya</taxon>
        <taxon>Basidiomycota</taxon>
        <taxon>Agaricomycotina</taxon>
        <taxon>Agaricomycetes</taxon>
        <taxon>Agaricomycetidae</taxon>
        <taxon>Agaricales</taxon>
        <taxon>Agaricineae</taxon>
        <taxon>Galeropsidaceae</taxon>
        <taxon>Panaeolus</taxon>
    </lineage>
</organism>
<feature type="domain" description="Glycoside hydrolase family 5" evidence="7">
    <location>
        <begin position="142"/>
        <end position="378"/>
    </location>
</feature>
<keyword evidence="2 4" id="KW-0378">Hydrolase</keyword>
<dbReference type="SUPFAM" id="SSF51445">
    <property type="entry name" value="(Trans)glycosidases"/>
    <property type="match status" value="1"/>
</dbReference>
<dbReference type="InterPro" id="IPR001547">
    <property type="entry name" value="Glyco_hydro_5"/>
</dbReference>
<comment type="similarity">
    <text evidence="1 4">Belongs to the glycosyl hydrolase 5 (cellulase A) family.</text>
</comment>
<comment type="caution">
    <text evidence="8">The sequence shown here is derived from an EMBL/GenBank/DDBJ whole genome shotgun (WGS) entry which is preliminary data.</text>
</comment>
<dbReference type="STRING" id="181874.A0A409WCT1"/>
<name>A0A409WCT1_9AGAR</name>
<gene>
    <name evidence="8" type="ORF">CVT24_008383</name>
</gene>
<dbReference type="FunCoup" id="A0A409WCT1">
    <property type="interactions" value="29"/>
</dbReference>
<dbReference type="AlphaFoldDB" id="A0A409WCT1"/>
<dbReference type="PANTHER" id="PTHR31297">
    <property type="entry name" value="GLUCAN ENDO-1,6-BETA-GLUCOSIDASE B"/>
    <property type="match status" value="1"/>
</dbReference>
<evidence type="ECO:0000256" key="1">
    <source>
        <dbReference type="ARBA" id="ARBA00005641"/>
    </source>
</evidence>
<keyword evidence="3 4" id="KW-0326">Glycosidase</keyword>
<feature type="chain" id="PRO_5019468074" description="Glycoside hydrolase family 5 domain-containing protein" evidence="6">
    <location>
        <begin position="24"/>
        <end position="486"/>
    </location>
</feature>
<dbReference type="InterPro" id="IPR017853">
    <property type="entry name" value="GH"/>
</dbReference>
<dbReference type="GO" id="GO:0008422">
    <property type="term" value="F:beta-glucosidase activity"/>
    <property type="evidence" value="ECO:0007669"/>
    <property type="project" value="TreeGrafter"/>
</dbReference>
<accession>A0A409WCT1</accession>
<evidence type="ECO:0000256" key="3">
    <source>
        <dbReference type="ARBA" id="ARBA00023295"/>
    </source>
</evidence>
<evidence type="ECO:0000313" key="8">
    <source>
        <dbReference type="EMBL" id="PPQ76324.1"/>
    </source>
</evidence>
<dbReference type="InterPro" id="IPR050386">
    <property type="entry name" value="Glycosyl_hydrolase_5"/>
</dbReference>
<keyword evidence="9" id="KW-1185">Reference proteome</keyword>
<feature type="compositionally biased region" description="Low complexity" evidence="5">
    <location>
        <begin position="50"/>
        <end position="76"/>
    </location>
</feature>
<evidence type="ECO:0000256" key="6">
    <source>
        <dbReference type="SAM" id="SignalP"/>
    </source>
</evidence>
<dbReference type="InParanoid" id="A0A409WCT1"/>
<keyword evidence="6" id="KW-0732">Signal</keyword>
<dbReference type="GO" id="GO:0009986">
    <property type="term" value="C:cell surface"/>
    <property type="evidence" value="ECO:0007669"/>
    <property type="project" value="TreeGrafter"/>
</dbReference>
<dbReference type="PANTHER" id="PTHR31297:SF42">
    <property type="entry name" value="GLYCOSIDE HYDROLASE FAMILY 5 DOMAIN-CONTAINING PROTEIN"/>
    <property type="match status" value="1"/>
</dbReference>
<dbReference type="GO" id="GO:0005576">
    <property type="term" value="C:extracellular region"/>
    <property type="evidence" value="ECO:0007669"/>
    <property type="project" value="TreeGrafter"/>
</dbReference>
<dbReference type="OrthoDB" id="62120at2759"/>
<feature type="signal peptide" evidence="6">
    <location>
        <begin position="1"/>
        <end position="23"/>
    </location>
</feature>
<dbReference type="EMBL" id="NHTK01005585">
    <property type="protein sequence ID" value="PPQ76324.1"/>
    <property type="molecule type" value="Genomic_DNA"/>
</dbReference>
<dbReference type="GO" id="GO:0009251">
    <property type="term" value="P:glucan catabolic process"/>
    <property type="evidence" value="ECO:0007669"/>
    <property type="project" value="TreeGrafter"/>
</dbReference>
<evidence type="ECO:0000259" key="7">
    <source>
        <dbReference type="Pfam" id="PF00150"/>
    </source>
</evidence>
<evidence type="ECO:0000313" key="9">
    <source>
        <dbReference type="Proteomes" id="UP000284842"/>
    </source>
</evidence>
<dbReference type="Gene3D" id="3.20.20.80">
    <property type="entry name" value="Glycosidases"/>
    <property type="match status" value="1"/>
</dbReference>
<reference evidence="8 9" key="1">
    <citation type="journal article" date="2018" name="Evol. Lett.">
        <title>Horizontal gene cluster transfer increased hallucinogenic mushroom diversity.</title>
        <authorList>
            <person name="Reynolds H.T."/>
            <person name="Vijayakumar V."/>
            <person name="Gluck-Thaler E."/>
            <person name="Korotkin H.B."/>
            <person name="Matheny P.B."/>
            <person name="Slot J.C."/>
        </authorList>
    </citation>
    <scope>NUCLEOTIDE SEQUENCE [LARGE SCALE GENOMIC DNA]</scope>
    <source>
        <strain evidence="8 9">2629</strain>
    </source>
</reference>
<proteinExistence type="inferred from homology"/>
<feature type="region of interest" description="Disordered" evidence="5">
    <location>
        <begin position="50"/>
        <end position="78"/>
    </location>
</feature>
<sequence length="486" mass="54169">MSLRHLLFNHIFISFCIIYFTTSRHYVSAKTQKCRLNSQKQAVFQHPVINSTTTGTNAPPSTTTSHSTVTSMASSTGSPTPTAIPNFAYGVDKIRGVNLGGWLVLEPWITPSVFESTGNDQIVDEFTMGQLLDTATAQAILKQHWDTWITEDDFVQIAAAGLNHVRIPIGYWSIPLTSSGTSTSTSPAPYTPGAWPYLLRALTWARNHGISVIVDLHGAPGSQNGYDNSGQRTSNPVWGVTPDNITRTVDTLRFMAKEIGDQVSVIELLNEGAGFRGNDWATAIRGFFGNAYEAVREAAGDEVKVMIGDAFLGVNSWTNFLTPPNGHDAMMDFHEYQIFSDLELNRTFDQHIDFACTYTQTLGSYESTSLWTVVGEWSNALTDCAQWLNGRGIGARWDATWFPGPNSQFHGSCNGFTGNWENWTDDYKDMLRKYWEVQVEVGETVQGWVFWTWKAENADEWSYQKGLEGGWIPMDPTDRKFPNICA</sequence>
<evidence type="ECO:0000256" key="4">
    <source>
        <dbReference type="RuleBase" id="RU361153"/>
    </source>
</evidence>
<protein>
    <recommendedName>
        <fullName evidence="7">Glycoside hydrolase family 5 domain-containing protein</fullName>
    </recommendedName>
</protein>
<evidence type="ECO:0000256" key="2">
    <source>
        <dbReference type="ARBA" id="ARBA00022801"/>
    </source>
</evidence>